<reference evidence="2 3" key="1">
    <citation type="journal article" date="2018" name="Sci. Rep.">
        <title>Comparative genomics provides insights into the lifestyle and reveals functional heterogeneity of dark septate endophytic fungi.</title>
        <authorList>
            <person name="Knapp D.G."/>
            <person name="Nemeth J.B."/>
            <person name="Barry K."/>
            <person name="Hainaut M."/>
            <person name="Henrissat B."/>
            <person name="Johnson J."/>
            <person name="Kuo A."/>
            <person name="Lim J.H.P."/>
            <person name="Lipzen A."/>
            <person name="Nolan M."/>
            <person name="Ohm R.A."/>
            <person name="Tamas L."/>
            <person name="Grigoriev I.V."/>
            <person name="Spatafora J.W."/>
            <person name="Nagy L.G."/>
            <person name="Kovacs G.M."/>
        </authorList>
    </citation>
    <scope>NUCLEOTIDE SEQUENCE [LARGE SCALE GENOMIC DNA]</scope>
    <source>
        <strain evidence="2 3">DSE2036</strain>
    </source>
</reference>
<evidence type="ECO:0000313" key="3">
    <source>
        <dbReference type="Proteomes" id="UP000244855"/>
    </source>
</evidence>
<keyword evidence="3" id="KW-1185">Reference proteome</keyword>
<feature type="non-terminal residue" evidence="2">
    <location>
        <position position="91"/>
    </location>
</feature>
<proteinExistence type="predicted"/>
<keyword evidence="1" id="KW-0472">Membrane</keyword>
<name>A0A2V1CXN1_9PLEO</name>
<accession>A0A2V1CXN1</accession>
<dbReference type="Proteomes" id="UP000244855">
    <property type="component" value="Unassembled WGS sequence"/>
</dbReference>
<keyword evidence="1" id="KW-0812">Transmembrane</keyword>
<evidence type="ECO:0000256" key="1">
    <source>
        <dbReference type="SAM" id="Phobius"/>
    </source>
</evidence>
<protein>
    <submittedName>
        <fullName evidence="2">Uncharacterized protein</fullName>
    </submittedName>
</protein>
<evidence type="ECO:0000313" key="2">
    <source>
        <dbReference type="EMBL" id="PVH90488.1"/>
    </source>
</evidence>
<dbReference type="AlphaFoldDB" id="A0A2V1CXN1"/>
<dbReference type="EMBL" id="KZ806275">
    <property type="protein sequence ID" value="PVH90488.1"/>
    <property type="molecule type" value="Genomic_DNA"/>
</dbReference>
<sequence>MEVKPYHTSCLHNNRYGLTGKTSKTAKTAKNEAEDIEGRKEIYILADINHIIAILTILAVAIIFKLGPSIPGPETLTRLYNICLQPATAIN</sequence>
<organism evidence="2 3">
    <name type="scientific">Periconia macrospinosa</name>
    <dbReference type="NCBI Taxonomy" id="97972"/>
    <lineage>
        <taxon>Eukaryota</taxon>
        <taxon>Fungi</taxon>
        <taxon>Dikarya</taxon>
        <taxon>Ascomycota</taxon>
        <taxon>Pezizomycotina</taxon>
        <taxon>Dothideomycetes</taxon>
        <taxon>Pleosporomycetidae</taxon>
        <taxon>Pleosporales</taxon>
        <taxon>Massarineae</taxon>
        <taxon>Periconiaceae</taxon>
        <taxon>Periconia</taxon>
    </lineage>
</organism>
<gene>
    <name evidence="2" type="ORF">DM02DRAFT_607398</name>
</gene>
<feature type="transmembrane region" description="Helical" evidence="1">
    <location>
        <begin position="42"/>
        <end position="64"/>
    </location>
</feature>
<keyword evidence="1" id="KW-1133">Transmembrane helix</keyword>